<protein>
    <submittedName>
        <fullName evidence="4">Uncharacterized protein</fullName>
    </submittedName>
</protein>
<dbReference type="EMBL" id="QTTN01000067">
    <property type="protein sequence ID" value="REE55466.1"/>
    <property type="molecule type" value="Genomic_DNA"/>
</dbReference>
<keyword evidence="1" id="KW-0677">Repeat</keyword>
<dbReference type="OrthoDB" id="9812708at2"/>
<dbReference type="InterPro" id="IPR002110">
    <property type="entry name" value="Ankyrin_rpt"/>
</dbReference>
<sequence>MLQPQRNCTSAYFRSPLSIGVGTSYNEIQLLTGSDINVNHINNLGWTALMEVIVLGNNSPNHIEVAQLLIAHGADVNIPDKVGVTPLRHAKRRRFHEIAALLEQAGARH</sequence>
<keyword evidence="2 3" id="KW-0040">ANK repeat</keyword>
<evidence type="ECO:0000256" key="2">
    <source>
        <dbReference type="ARBA" id="ARBA00023043"/>
    </source>
</evidence>
<evidence type="ECO:0000256" key="3">
    <source>
        <dbReference type="PROSITE-ProRule" id="PRU00023"/>
    </source>
</evidence>
<dbReference type="Proteomes" id="UP000256304">
    <property type="component" value="Unassembled WGS sequence"/>
</dbReference>
<feature type="repeat" description="ANK" evidence="3">
    <location>
        <begin position="44"/>
        <end position="81"/>
    </location>
</feature>
<dbReference type="PANTHER" id="PTHR24189">
    <property type="entry name" value="MYOTROPHIN"/>
    <property type="match status" value="1"/>
</dbReference>
<dbReference type="InterPro" id="IPR050745">
    <property type="entry name" value="Multifunctional_regulatory"/>
</dbReference>
<dbReference type="Pfam" id="PF12796">
    <property type="entry name" value="Ank_2"/>
    <property type="match status" value="1"/>
</dbReference>
<evidence type="ECO:0000256" key="1">
    <source>
        <dbReference type="ARBA" id="ARBA00022737"/>
    </source>
</evidence>
<dbReference type="Gene3D" id="1.25.40.20">
    <property type="entry name" value="Ankyrin repeat-containing domain"/>
    <property type="match status" value="1"/>
</dbReference>
<dbReference type="InterPro" id="IPR036770">
    <property type="entry name" value="Ankyrin_rpt-contain_sf"/>
</dbReference>
<evidence type="ECO:0000313" key="4">
    <source>
        <dbReference type="EMBL" id="REE55466.1"/>
    </source>
</evidence>
<organism evidence="4 5">
    <name type="scientific">Paenibacillus taihuensis</name>
    <dbReference type="NCBI Taxonomy" id="1156355"/>
    <lineage>
        <taxon>Bacteria</taxon>
        <taxon>Bacillati</taxon>
        <taxon>Bacillota</taxon>
        <taxon>Bacilli</taxon>
        <taxon>Bacillales</taxon>
        <taxon>Paenibacillaceae</taxon>
        <taxon>Paenibacillus</taxon>
    </lineage>
</organism>
<dbReference type="SUPFAM" id="SSF48403">
    <property type="entry name" value="Ankyrin repeat"/>
    <property type="match status" value="1"/>
</dbReference>
<dbReference type="AlphaFoldDB" id="A0A3D9Q0L0"/>
<comment type="caution">
    <text evidence="4">The sequence shown here is derived from an EMBL/GenBank/DDBJ whole genome shotgun (WGS) entry which is preliminary data.</text>
</comment>
<evidence type="ECO:0000313" key="5">
    <source>
        <dbReference type="Proteomes" id="UP000256304"/>
    </source>
</evidence>
<reference evidence="4 5" key="1">
    <citation type="submission" date="2018-08" db="EMBL/GenBank/DDBJ databases">
        <title>Genomic Encyclopedia of Type Strains, Phase III (KMG-III): the genomes of soil and plant-associated and newly described type strains.</title>
        <authorList>
            <person name="Whitman W."/>
        </authorList>
    </citation>
    <scope>NUCLEOTIDE SEQUENCE [LARGE SCALE GENOMIC DNA]</scope>
    <source>
        <strain evidence="4 5">CGMCC 1.10966</strain>
    </source>
</reference>
<proteinExistence type="predicted"/>
<dbReference type="PROSITE" id="PS50088">
    <property type="entry name" value="ANK_REPEAT"/>
    <property type="match status" value="1"/>
</dbReference>
<gene>
    <name evidence="4" type="ORF">A8990_16712</name>
</gene>
<dbReference type="PANTHER" id="PTHR24189:SF72">
    <property type="entry name" value="ANKYRIN REPEAT-CONTAINING DOMAIN-CONTAINING PROTEIN"/>
    <property type="match status" value="1"/>
</dbReference>
<name>A0A3D9Q0L0_9BACL</name>
<dbReference type="RefSeq" id="WP_116192726.1">
    <property type="nucleotide sequence ID" value="NZ_QTTN01000067.1"/>
</dbReference>
<keyword evidence="5" id="KW-1185">Reference proteome</keyword>
<accession>A0A3D9Q0L0</accession>